<sequence>MSPTGDAIYIASSRLHMAIASNTPLSFQVMVNLPKGGDEYPAKLMETVSPVGSILTTELPTSYKF</sequence>
<reference evidence="1" key="1">
    <citation type="submission" date="2019-08" db="EMBL/GenBank/DDBJ databases">
        <authorList>
            <person name="Kucharzyk K."/>
            <person name="Murdoch R.W."/>
            <person name="Higgins S."/>
            <person name="Loffler F."/>
        </authorList>
    </citation>
    <scope>NUCLEOTIDE SEQUENCE</scope>
</reference>
<evidence type="ECO:0000313" key="1">
    <source>
        <dbReference type="EMBL" id="MPM94509.1"/>
    </source>
</evidence>
<organism evidence="1">
    <name type="scientific">bioreactor metagenome</name>
    <dbReference type="NCBI Taxonomy" id="1076179"/>
    <lineage>
        <taxon>unclassified sequences</taxon>
        <taxon>metagenomes</taxon>
        <taxon>ecological metagenomes</taxon>
    </lineage>
</organism>
<accession>A0A645DZ13</accession>
<comment type="caution">
    <text evidence="1">The sequence shown here is derived from an EMBL/GenBank/DDBJ whole genome shotgun (WGS) entry which is preliminary data.</text>
</comment>
<protein>
    <submittedName>
        <fullName evidence="1">Uncharacterized protein</fullName>
    </submittedName>
</protein>
<name>A0A645DZ13_9ZZZZ</name>
<dbReference type="AlphaFoldDB" id="A0A645DZ13"/>
<proteinExistence type="predicted"/>
<gene>
    <name evidence="1" type="ORF">SDC9_141655</name>
</gene>
<dbReference type="EMBL" id="VSSQ01041125">
    <property type="protein sequence ID" value="MPM94509.1"/>
    <property type="molecule type" value="Genomic_DNA"/>
</dbReference>